<organism evidence="2 3">
    <name type="scientific">Cuscuta europaea</name>
    <name type="common">European dodder</name>
    <dbReference type="NCBI Taxonomy" id="41803"/>
    <lineage>
        <taxon>Eukaryota</taxon>
        <taxon>Viridiplantae</taxon>
        <taxon>Streptophyta</taxon>
        <taxon>Embryophyta</taxon>
        <taxon>Tracheophyta</taxon>
        <taxon>Spermatophyta</taxon>
        <taxon>Magnoliopsida</taxon>
        <taxon>eudicotyledons</taxon>
        <taxon>Gunneridae</taxon>
        <taxon>Pentapetalae</taxon>
        <taxon>asterids</taxon>
        <taxon>lamiids</taxon>
        <taxon>Solanales</taxon>
        <taxon>Convolvulaceae</taxon>
        <taxon>Cuscuteae</taxon>
        <taxon>Cuscuta</taxon>
        <taxon>Cuscuta subgen. Cuscuta</taxon>
    </lineage>
</organism>
<sequence length="130" mass="15489">MLATQNFPKRKNGDNFLGRPKKRDLFYGTQRVINNRKSFSNPNTSFNPFRWFRRSPDYQYCCDFHHRPNSGPPYSSPCAFARHRQQSPVVVLCIDDPRPMKHSYFQILKLQQAEQSQSNREHKTRSRNQI</sequence>
<dbReference type="AlphaFoldDB" id="A0A9P0Z8W9"/>
<dbReference type="EMBL" id="CAMAPE010000025">
    <property type="protein sequence ID" value="CAH9091026.1"/>
    <property type="molecule type" value="Genomic_DNA"/>
</dbReference>
<dbReference type="Proteomes" id="UP001152484">
    <property type="component" value="Unassembled WGS sequence"/>
</dbReference>
<name>A0A9P0Z8W9_CUSEU</name>
<keyword evidence="3" id="KW-1185">Reference proteome</keyword>
<accession>A0A9P0Z8W9</accession>
<evidence type="ECO:0000313" key="2">
    <source>
        <dbReference type="EMBL" id="CAH9091026.1"/>
    </source>
</evidence>
<gene>
    <name evidence="2" type="ORF">CEURO_LOCUS11465</name>
</gene>
<feature type="region of interest" description="Disordered" evidence="1">
    <location>
        <begin position="1"/>
        <end position="21"/>
    </location>
</feature>
<comment type="caution">
    <text evidence="2">The sequence shown here is derived from an EMBL/GenBank/DDBJ whole genome shotgun (WGS) entry which is preliminary data.</text>
</comment>
<proteinExistence type="predicted"/>
<protein>
    <submittedName>
        <fullName evidence="2">Uncharacterized protein</fullName>
    </submittedName>
</protein>
<evidence type="ECO:0000313" key="3">
    <source>
        <dbReference type="Proteomes" id="UP001152484"/>
    </source>
</evidence>
<reference evidence="2" key="1">
    <citation type="submission" date="2022-07" db="EMBL/GenBank/DDBJ databases">
        <authorList>
            <person name="Macas J."/>
            <person name="Novak P."/>
            <person name="Neumann P."/>
        </authorList>
    </citation>
    <scope>NUCLEOTIDE SEQUENCE</scope>
</reference>
<evidence type="ECO:0000256" key="1">
    <source>
        <dbReference type="SAM" id="MobiDB-lite"/>
    </source>
</evidence>